<dbReference type="PANTHER" id="PTHR39156:SF1">
    <property type="entry name" value="RIBONUCLEASE M5"/>
    <property type="match status" value="1"/>
</dbReference>
<keyword evidence="15" id="KW-1185">Reference proteome</keyword>
<dbReference type="EMBL" id="SMAG01000004">
    <property type="protein sequence ID" value="TCS94308.1"/>
    <property type="molecule type" value="Genomic_DNA"/>
</dbReference>
<keyword evidence="4 11" id="KW-0540">Nuclease</keyword>
<evidence type="ECO:0000256" key="6">
    <source>
        <dbReference type="ARBA" id="ARBA00022730"/>
    </source>
</evidence>
<comment type="subcellular location">
    <subcellularLocation>
        <location evidence="11">Cytoplasm</location>
    </subcellularLocation>
</comment>
<dbReference type="InterPro" id="IPR034141">
    <property type="entry name" value="TOPRIM_RNase_M5-like"/>
</dbReference>
<reference evidence="14 15" key="1">
    <citation type="submission" date="2019-03" db="EMBL/GenBank/DDBJ databases">
        <title>Genomic Encyclopedia of Type Strains, Phase IV (KMG-IV): sequencing the most valuable type-strain genomes for metagenomic binning, comparative biology and taxonomic classification.</title>
        <authorList>
            <person name="Goeker M."/>
        </authorList>
    </citation>
    <scope>NUCLEOTIDE SEQUENCE [LARGE SCALE GENOMIC DNA]</scope>
    <source>
        <strain evidence="14 15">DSM 45707</strain>
    </source>
</reference>
<dbReference type="InterPro" id="IPR006171">
    <property type="entry name" value="TOPRIM_dom"/>
</dbReference>
<dbReference type="InterPro" id="IPR004466">
    <property type="entry name" value="RNase_M5"/>
</dbReference>
<evidence type="ECO:0000256" key="11">
    <source>
        <dbReference type="HAMAP-Rule" id="MF_01469"/>
    </source>
</evidence>
<keyword evidence="9" id="KW-0460">Magnesium</keyword>
<keyword evidence="8 11" id="KW-0378">Hydrolase</keyword>
<dbReference type="FunFam" id="3.40.1360.10:FF:000006">
    <property type="entry name" value="Ribonuclease M5"/>
    <property type="match status" value="1"/>
</dbReference>
<dbReference type="GO" id="GO:0006364">
    <property type="term" value="P:rRNA processing"/>
    <property type="evidence" value="ECO:0007669"/>
    <property type="project" value="UniProtKB-UniRule"/>
</dbReference>
<comment type="caution">
    <text evidence="14">The sequence shown here is derived from an EMBL/GenBank/DDBJ whole genome shotgun (WGS) entry which is preliminary data.</text>
</comment>
<evidence type="ECO:0000256" key="8">
    <source>
        <dbReference type="ARBA" id="ARBA00022801"/>
    </source>
</evidence>
<dbReference type="Gene3D" id="3.40.1360.10">
    <property type="match status" value="1"/>
</dbReference>
<keyword evidence="7 11" id="KW-0255">Endonuclease</keyword>
<keyword evidence="2 11" id="KW-0690">Ribosome biogenesis</keyword>
<keyword evidence="1 11" id="KW-0963">Cytoplasm</keyword>
<dbReference type="InterPro" id="IPR025156">
    <property type="entry name" value="RNase_M5_C"/>
</dbReference>
<gene>
    <name evidence="11" type="primary">rnmV</name>
    <name evidence="14" type="ORF">EDD58_104179</name>
</gene>
<evidence type="ECO:0000256" key="5">
    <source>
        <dbReference type="ARBA" id="ARBA00022723"/>
    </source>
</evidence>
<dbReference type="Pfam" id="PF13331">
    <property type="entry name" value="DUF4093"/>
    <property type="match status" value="1"/>
</dbReference>
<dbReference type="GO" id="GO:0019843">
    <property type="term" value="F:rRNA binding"/>
    <property type="evidence" value="ECO:0007669"/>
    <property type="project" value="UniProtKB-KW"/>
</dbReference>
<evidence type="ECO:0000259" key="13">
    <source>
        <dbReference type="PROSITE" id="PS50880"/>
    </source>
</evidence>
<keyword evidence="6 11" id="KW-0699">rRNA-binding</keyword>
<evidence type="ECO:0000256" key="12">
    <source>
        <dbReference type="NCBIfam" id="TIGR00334"/>
    </source>
</evidence>
<comment type="catalytic activity">
    <reaction evidence="11">
        <text>Endonucleolytic cleavage of RNA, removing 21 and 42 nucleotides, respectively, from the 5'- and 3'-termini of a 5S-rRNA precursor.</text>
        <dbReference type="EC" id="3.1.26.8"/>
    </reaction>
</comment>
<dbReference type="NCBIfam" id="TIGR00334">
    <property type="entry name" value="5S_RNA_mat_M5"/>
    <property type="match status" value="1"/>
</dbReference>
<name>A0A4R3L5K5_9BACL</name>
<keyword evidence="10 11" id="KW-0694">RNA-binding</keyword>
<evidence type="ECO:0000256" key="9">
    <source>
        <dbReference type="ARBA" id="ARBA00022842"/>
    </source>
</evidence>
<comment type="similarity">
    <text evidence="11">Belongs to the ribonuclease M5 family.</text>
</comment>
<evidence type="ECO:0000256" key="4">
    <source>
        <dbReference type="ARBA" id="ARBA00022722"/>
    </source>
</evidence>
<dbReference type="GO" id="GO:0046872">
    <property type="term" value="F:metal ion binding"/>
    <property type="evidence" value="ECO:0007669"/>
    <property type="project" value="UniProtKB-KW"/>
</dbReference>
<evidence type="ECO:0000256" key="2">
    <source>
        <dbReference type="ARBA" id="ARBA00022517"/>
    </source>
</evidence>
<evidence type="ECO:0000313" key="14">
    <source>
        <dbReference type="EMBL" id="TCS94308.1"/>
    </source>
</evidence>
<dbReference type="SMART" id="SM00493">
    <property type="entry name" value="TOPRIM"/>
    <property type="match status" value="1"/>
</dbReference>
<dbReference type="EC" id="3.1.26.8" evidence="11 12"/>
<keyword evidence="3 11" id="KW-0698">rRNA processing</keyword>
<keyword evidence="5" id="KW-0479">Metal-binding</keyword>
<comment type="function">
    <text evidence="11">Required for correct processing of both the 5' and 3' ends of 5S rRNA precursor. Cleaves both sides of a double-stranded region yielding mature 5S rRNA in one step.</text>
</comment>
<evidence type="ECO:0000256" key="10">
    <source>
        <dbReference type="ARBA" id="ARBA00022884"/>
    </source>
</evidence>
<dbReference type="GO" id="GO:0043822">
    <property type="term" value="F:ribonuclease M5 activity"/>
    <property type="evidence" value="ECO:0007669"/>
    <property type="project" value="UniProtKB-UniRule"/>
</dbReference>
<accession>A0A4R3L5K5</accession>
<proteinExistence type="inferred from homology"/>
<dbReference type="HAMAP" id="MF_01469">
    <property type="entry name" value="RNase_M5"/>
    <property type="match status" value="1"/>
</dbReference>
<sequence>MVEGRNDTVAVQRAVDADTIETRGSAIGDHVLAEIRRAQQKRGVIVFTDPDQAGERIRRIISKEISGVKHAFLSQKEARGKHKIGVEHASPTSIIQALAQVRSESKEEAPPLTWEDYVDLGFVGSPNSASYRQQIADVLQIGYGNAKQFYRRLHVLRISQEELIKAMEKVGKETADES</sequence>
<evidence type="ECO:0000256" key="7">
    <source>
        <dbReference type="ARBA" id="ARBA00022759"/>
    </source>
</evidence>
<dbReference type="PROSITE" id="PS50880">
    <property type="entry name" value="TOPRIM"/>
    <property type="match status" value="1"/>
</dbReference>
<evidence type="ECO:0000313" key="15">
    <source>
        <dbReference type="Proteomes" id="UP000294937"/>
    </source>
</evidence>
<dbReference type="PANTHER" id="PTHR39156">
    <property type="entry name" value="RIBONUCLEASE M5"/>
    <property type="match status" value="1"/>
</dbReference>
<dbReference type="Proteomes" id="UP000294937">
    <property type="component" value="Unassembled WGS sequence"/>
</dbReference>
<dbReference type="GO" id="GO:0005737">
    <property type="term" value="C:cytoplasm"/>
    <property type="evidence" value="ECO:0007669"/>
    <property type="project" value="UniProtKB-SubCell"/>
</dbReference>
<dbReference type="Pfam" id="PF01751">
    <property type="entry name" value="Toprim"/>
    <property type="match status" value="1"/>
</dbReference>
<dbReference type="CDD" id="cd01027">
    <property type="entry name" value="TOPRIM_RNase_M5_like"/>
    <property type="match status" value="1"/>
</dbReference>
<organism evidence="14 15">
    <name type="scientific">Hazenella coriacea</name>
    <dbReference type="NCBI Taxonomy" id="1179467"/>
    <lineage>
        <taxon>Bacteria</taxon>
        <taxon>Bacillati</taxon>
        <taxon>Bacillota</taxon>
        <taxon>Bacilli</taxon>
        <taxon>Bacillales</taxon>
        <taxon>Thermoactinomycetaceae</taxon>
        <taxon>Hazenella</taxon>
    </lineage>
</organism>
<protein>
    <recommendedName>
        <fullName evidence="11 12">Ribonuclease M5</fullName>
        <ecNumber evidence="11 12">3.1.26.8</ecNumber>
    </recommendedName>
    <alternativeName>
        <fullName evidence="11">RNase M5</fullName>
    </alternativeName>
    <alternativeName>
        <fullName evidence="11">Ribosomal RNA terminal maturase M5</fullName>
    </alternativeName>
</protein>
<feature type="domain" description="Toprim" evidence="13">
    <location>
        <begin position="1"/>
        <end position="87"/>
    </location>
</feature>
<evidence type="ECO:0000256" key="1">
    <source>
        <dbReference type="ARBA" id="ARBA00022490"/>
    </source>
</evidence>
<dbReference type="SUPFAM" id="SSF110455">
    <property type="entry name" value="Toprim domain"/>
    <property type="match status" value="1"/>
</dbReference>
<dbReference type="AlphaFoldDB" id="A0A4R3L5K5"/>
<evidence type="ECO:0000256" key="3">
    <source>
        <dbReference type="ARBA" id="ARBA00022552"/>
    </source>
</evidence>